<gene>
    <name evidence="1" type="ORF">PACLA_8A036045</name>
</gene>
<dbReference type="Proteomes" id="UP001152795">
    <property type="component" value="Unassembled WGS sequence"/>
</dbReference>
<name>A0A7D9DWD8_PARCT</name>
<reference evidence="1" key="1">
    <citation type="submission" date="2020-04" db="EMBL/GenBank/DDBJ databases">
        <authorList>
            <person name="Alioto T."/>
            <person name="Alioto T."/>
            <person name="Gomez Garrido J."/>
        </authorList>
    </citation>
    <scope>NUCLEOTIDE SEQUENCE</scope>
    <source>
        <strain evidence="1">A484AB</strain>
    </source>
</reference>
<evidence type="ECO:0000313" key="1">
    <source>
        <dbReference type="EMBL" id="CAB3995952.1"/>
    </source>
</evidence>
<evidence type="ECO:0000313" key="2">
    <source>
        <dbReference type="Proteomes" id="UP001152795"/>
    </source>
</evidence>
<comment type="caution">
    <text evidence="1">The sequence shown here is derived from an EMBL/GenBank/DDBJ whole genome shotgun (WGS) entry which is preliminary data.</text>
</comment>
<keyword evidence="2" id="KW-1185">Reference proteome</keyword>
<dbReference type="AlphaFoldDB" id="A0A7D9DWD8"/>
<organism evidence="1 2">
    <name type="scientific">Paramuricea clavata</name>
    <name type="common">Red gorgonian</name>
    <name type="synonym">Violescent sea-whip</name>
    <dbReference type="NCBI Taxonomy" id="317549"/>
    <lineage>
        <taxon>Eukaryota</taxon>
        <taxon>Metazoa</taxon>
        <taxon>Cnidaria</taxon>
        <taxon>Anthozoa</taxon>
        <taxon>Octocorallia</taxon>
        <taxon>Malacalcyonacea</taxon>
        <taxon>Plexauridae</taxon>
        <taxon>Paramuricea</taxon>
    </lineage>
</organism>
<accession>A0A7D9DWD8</accession>
<protein>
    <submittedName>
        <fullName evidence="1">Uncharacterized protein</fullName>
    </submittedName>
</protein>
<proteinExistence type="predicted"/>
<dbReference type="EMBL" id="CACRXK020002766">
    <property type="protein sequence ID" value="CAB3995952.1"/>
    <property type="molecule type" value="Genomic_DNA"/>
</dbReference>
<sequence>MLIEAAHAIASQNNRLSKSTYLLDESKSPNNMSMSYCTFSNIVEPDSVVEVGFESSKRLDKNDALVSGCVEMTNNPLHNKPTQRSYCDCQCSLLAADLEGIKLEITIMQKDIKTNASKSRADQVNLLKIELSSEREKCERLEADLSLIIQGRTREVSEMNDIIASLECKLKTTEATNDSLRQVINTIISNSKPNEFLPSNVPAMGDTQCLPSLEEQINYDLIHDPDAKIIKGRTREVNEINVIN</sequence>